<reference evidence="13 14" key="1">
    <citation type="journal article" date="2018" name="Evol. Lett.">
        <title>Horizontal gene cluster transfer increased hallucinogenic mushroom diversity.</title>
        <authorList>
            <person name="Reynolds H.T."/>
            <person name="Vijayakumar V."/>
            <person name="Gluck-Thaler E."/>
            <person name="Korotkin H.B."/>
            <person name="Matheny P.B."/>
            <person name="Slot J.C."/>
        </authorList>
    </citation>
    <scope>NUCLEOTIDE SEQUENCE [LARGE SCALE GENOMIC DNA]</scope>
    <source>
        <strain evidence="13 14">2631</strain>
    </source>
</reference>
<keyword evidence="4 9" id="KW-0812">Transmembrane</keyword>
<sequence>MPTGQSKPRKRVPPNLRSGLPGVGSVQSTIIVESSPFLPQTPPGSLTPVVGSTPSPTLNSFQSQRENWSVFVRWAIDPYLSFKLLLGPVVLFLSWELLSYYEVHTGFPNPFGNIFLLTGYIPTSAPDDPRYRKTLWDLAFLAYYVVFFSFVREYLALKVGRPAAKYFRLKRESKVDRFAEQTYAFFYFMVFGAWGFRVMTQLPTYWYRTEEFWKGYPEWALKPELKRYYLMQFAYWCQQLLVLVLGLEKPRKDYWELVAHHLVTIWLVGWSYLMNVTYIGNAVFMSMDIPDSFFAFSKLLNYIQWNTAKVYSFGIFYVIWSYFRHYLNLRILWSVWFELPSFIPSQYQDWNPVEGAYMPRWMHFQVFLPLLVLQLLNLFWYYLINKVLIRALVSNEVDDSRSDHEEDTDEEPSRDKRED</sequence>
<evidence type="ECO:0000256" key="2">
    <source>
        <dbReference type="ARBA" id="ARBA00009808"/>
    </source>
</evidence>
<dbReference type="FunCoup" id="A0A409XS78">
    <property type="interactions" value="303"/>
</dbReference>
<evidence type="ECO:0000256" key="7">
    <source>
        <dbReference type="ARBA" id="ARBA00023136"/>
    </source>
</evidence>
<feature type="transmembrane region" description="Helical" evidence="11">
    <location>
        <begin position="138"/>
        <end position="157"/>
    </location>
</feature>
<dbReference type="AlphaFoldDB" id="A0A409XS78"/>
<keyword evidence="14" id="KW-1185">Reference proteome</keyword>
<dbReference type="Pfam" id="PF03798">
    <property type="entry name" value="TRAM_LAG1_CLN8"/>
    <property type="match status" value="1"/>
</dbReference>
<protein>
    <recommendedName>
        <fullName evidence="12">TLC domain-containing protein</fullName>
    </recommendedName>
</protein>
<evidence type="ECO:0000256" key="11">
    <source>
        <dbReference type="SAM" id="Phobius"/>
    </source>
</evidence>
<keyword evidence="7 9" id="KW-0472">Membrane</keyword>
<dbReference type="OrthoDB" id="3053196at2759"/>
<feature type="transmembrane region" description="Helical" evidence="11">
    <location>
        <begin position="82"/>
        <end position="101"/>
    </location>
</feature>
<dbReference type="STRING" id="93625.A0A409XS78"/>
<accession>A0A409XS78</accession>
<comment type="caution">
    <text evidence="13">The sequence shown here is derived from an EMBL/GenBank/DDBJ whole genome shotgun (WGS) entry which is preliminary data.</text>
</comment>
<dbReference type="InParanoid" id="A0A409XS78"/>
<evidence type="ECO:0000256" key="4">
    <source>
        <dbReference type="ARBA" id="ARBA00022692"/>
    </source>
</evidence>
<evidence type="ECO:0000313" key="14">
    <source>
        <dbReference type="Proteomes" id="UP000283269"/>
    </source>
</evidence>
<keyword evidence="6 11" id="KW-1133">Transmembrane helix</keyword>
<dbReference type="GO" id="GO:0005789">
    <property type="term" value="C:endoplasmic reticulum membrane"/>
    <property type="evidence" value="ECO:0007669"/>
    <property type="project" value="UniProtKB-SubCell"/>
</dbReference>
<dbReference type="PANTHER" id="PTHR12560">
    <property type="entry name" value="LONGEVITY ASSURANCE FACTOR 1 LAG1"/>
    <property type="match status" value="1"/>
</dbReference>
<evidence type="ECO:0000256" key="3">
    <source>
        <dbReference type="ARBA" id="ARBA00022679"/>
    </source>
</evidence>
<dbReference type="InterPro" id="IPR016439">
    <property type="entry name" value="Lag1/Lac1-like"/>
</dbReference>
<comment type="similarity">
    <text evidence="2">Belongs to the sphingosine N-acyltransferase family.</text>
</comment>
<dbReference type="Proteomes" id="UP000283269">
    <property type="component" value="Unassembled WGS sequence"/>
</dbReference>
<feature type="transmembrane region" description="Helical" evidence="11">
    <location>
        <begin position="366"/>
        <end position="384"/>
    </location>
</feature>
<dbReference type="SMART" id="SM00724">
    <property type="entry name" value="TLC"/>
    <property type="match status" value="1"/>
</dbReference>
<evidence type="ECO:0000256" key="10">
    <source>
        <dbReference type="SAM" id="MobiDB-lite"/>
    </source>
</evidence>
<evidence type="ECO:0000256" key="9">
    <source>
        <dbReference type="PROSITE-ProRule" id="PRU00205"/>
    </source>
</evidence>
<evidence type="ECO:0000313" key="13">
    <source>
        <dbReference type="EMBL" id="PPQ93570.1"/>
    </source>
</evidence>
<feature type="transmembrane region" description="Helical" evidence="11">
    <location>
        <begin position="308"/>
        <end position="327"/>
    </location>
</feature>
<keyword evidence="3" id="KW-0808">Transferase</keyword>
<dbReference type="EMBL" id="NHYD01000693">
    <property type="protein sequence ID" value="PPQ93570.1"/>
    <property type="molecule type" value="Genomic_DNA"/>
</dbReference>
<dbReference type="GO" id="GO:0046513">
    <property type="term" value="P:ceramide biosynthetic process"/>
    <property type="evidence" value="ECO:0007669"/>
    <property type="project" value="InterPro"/>
</dbReference>
<evidence type="ECO:0000256" key="8">
    <source>
        <dbReference type="ARBA" id="ARBA00023180"/>
    </source>
</evidence>
<evidence type="ECO:0000256" key="1">
    <source>
        <dbReference type="ARBA" id="ARBA00004477"/>
    </source>
</evidence>
<evidence type="ECO:0000256" key="5">
    <source>
        <dbReference type="ARBA" id="ARBA00022824"/>
    </source>
</evidence>
<feature type="region of interest" description="Disordered" evidence="10">
    <location>
        <begin position="1"/>
        <end position="22"/>
    </location>
</feature>
<dbReference type="GO" id="GO:0050291">
    <property type="term" value="F:sphingosine N-acyltransferase activity"/>
    <property type="evidence" value="ECO:0007669"/>
    <property type="project" value="InterPro"/>
</dbReference>
<keyword evidence="5" id="KW-0256">Endoplasmic reticulum</keyword>
<feature type="transmembrane region" description="Helical" evidence="11">
    <location>
        <begin position="178"/>
        <end position="196"/>
    </location>
</feature>
<feature type="domain" description="TLC" evidence="12">
    <location>
        <begin position="173"/>
        <end position="393"/>
    </location>
</feature>
<evidence type="ECO:0000256" key="6">
    <source>
        <dbReference type="ARBA" id="ARBA00022989"/>
    </source>
</evidence>
<dbReference type="InterPro" id="IPR006634">
    <property type="entry name" value="TLC-dom"/>
</dbReference>
<keyword evidence="8" id="KW-0325">Glycoprotein</keyword>
<feature type="region of interest" description="Disordered" evidence="10">
    <location>
        <begin position="398"/>
        <end position="419"/>
    </location>
</feature>
<organism evidence="13 14">
    <name type="scientific">Psilocybe cyanescens</name>
    <dbReference type="NCBI Taxonomy" id="93625"/>
    <lineage>
        <taxon>Eukaryota</taxon>
        <taxon>Fungi</taxon>
        <taxon>Dikarya</taxon>
        <taxon>Basidiomycota</taxon>
        <taxon>Agaricomycotina</taxon>
        <taxon>Agaricomycetes</taxon>
        <taxon>Agaricomycetidae</taxon>
        <taxon>Agaricales</taxon>
        <taxon>Agaricineae</taxon>
        <taxon>Strophariaceae</taxon>
        <taxon>Psilocybe</taxon>
    </lineage>
</organism>
<dbReference type="PANTHER" id="PTHR12560:SF11">
    <property type="entry name" value="CERAMIDE SYNTHASE LAC1-RELATED"/>
    <property type="match status" value="1"/>
</dbReference>
<comment type="subcellular location">
    <subcellularLocation>
        <location evidence="1">Endoplasmic reticulum membrane</location>
        <topology evidence="1">Multi-pass membrane protein</topology>
    </subcellularLocation>
</comment>
<name>A0A409XS78_PSICY</name>
<dbReference type="PROSITE" id="PS50922">
    <property type="entry name" value="TLC"/>
    <property type="match status" value="1"/>
</dbReference>
<gene>
    <name evidence="13" type="ORF">CVT25_005562</name>
</gene>
<evidence type="ECO:0000259" key="12">
    <source>
        <dbReference type="PROSITE" id="PS50922"/>
    </source>
</evidence>
<proteinExistence type="inferred from homology"/>